<dbReference type="Pfam" id="PF20167">
    <property type="entry name" value="Transposase_32"/>
    <property type="match status" value="1"/>
</dbReference>
<dbReference type="OMA" id="ENPRVYE"/>
<dbReference type="OrthoDB" id="1303972at2759"/>
<gene>
    <name evidence="4" type="primary">LOC107766407</name>
</gene>
<feature type="domain" description="Putative plant transposon protein" evidence="3">
    <location>
        <begin position="219"/>
        <end position="391"/>
    </location>
</feature>
<feature type="region of interest" description="Disordered" evidence="2">
    <location>
        <begin position="1"/>
        <end position="25"/>
    </location>
</feature>
<dbReference type="PaxDb" id="4097-A0A1S3XLX6"/>
<dbReference type="AlphaFoldDB" id="A0A1S3XLX6"/>
<proteinExistence type="predicted"/>
<reference evidence="4" key="1">
    <citation type="submission" date="2025-08" db="UniProtKB">
        <authorList>
            <consortium name="RefSeq"/>
        </authorList>
    </citation>
    <scope>IDENTIFICATION</scope>
</reference>
<feature type="region of interest" description="Disordered" evidence="2">
    <location>
        <begin position="137"/>
        <end position="182"/>
    </location>
</feature>
<accession>A0A1S3XLX6</accession>
<sequence>MSKPRHLRVQLGNQLRDMIPPPQKRPMALIGIKPLVLNKSSRSRKAPPQGSISKRHITRLQKKEEFESLLRKRKEGKKKKRLVKDGMFVNEWVVPPALVVDIDDEVDEEPGSLVCETSGGKVVEELGDKETEELVERVSKKRVSETSAEKRKSARKLVKRKADATEEPSSSKKTKVGASQDAGREKLRIQKVLWGRTFAPDILDMSGMCQLVEIYELQQWIHLFTSENPRVYEAEVCNFYIDFFTVEDDSICLEVNGVNFVMDTTVLGAILGVSTDGMSSIDGVCSTNFRNTIVKDKAVQQGEWVHKKALLPVYQLLFEIVNNVLLPCAKRCSITSRAYLVLMEALHGYTTLNLSGLMIEHMKKIAEFNKGNHGLPYGFLLTKVFEFFKVPLGQAKVGTRNVTEEIRKLKARNSILENQLNQAHEEAGSSGSQNTKVARADKGKCCFQEIG</sequence>
<keyword evidence="1" id="KW-0175">Coiled coil</keyword>
<dbReference type="STRING" id="4097.A0A1S3XLX6"/>
<dbReference type="RefSeq" id="XP_016440672.1">
    <property type="nucleotide sequence ID" value="XM_016585186.1"/>
</dbReference>
<evidence type="ECO:0000256" key="1">
    <source>
        <dbReference type="SAM" id="Coils"/>
    </source>
</evidence>
<evidence type="ECO:0000259" key="3">
    <source>
        <dbReference type="Pfam" id="PF20167"/>
    </source>
</evidence>
<name>A0A1S3XLX6_TOBAC</name>
<dbReference type="KEGG" id="nta:107766407"/>
<evidence type="ECO:0000256" key="2">
    <source>
        <dbReference type="SAM" id="MobiDB-lite"/>
    </source>
</evidence>
<feature type="compositionally biased region" description="Basic and acidic residues" evidence="2">
    <location>
        <begin position="137"/>
        <end position="151"/>
    </location>
</feature>
<feature type="coiled-coil region" evidence="1">
    <location>
        <begin position="399"/>
        <end position="426"/>
    </location>
</feature>
<evidence type="ECO:0000313" key="4">
    <source>
        <dbReference type="RefSeq" id="XP_016440672.1"/>
    </source>
</evidence>
<organism evidence="4">
    <name type="scientific">Nicotiana tabacum</name>
    <name type="common">Common tobacco</name>
    <dbReference type="NCBI Taxonomy" id="4097"/>
    <lineage>
        <taxon>Eukaryota</taxon>
        <taxon>Viridiplantae</taxon>
        <taxon>Streptophyta</taxon>
        <taxon>Embryophyta</taxon>
        <taxon>Tracheophyta</taxon>
        <taxon>Spermatophyta</taxon>
        <taxon>Magnoliopsida</taxon>
        <taxon>eudicotyledons</taxon>
        <taxon>Gunneridae</taxon>
        <taxon>Pentapetalae</taxon>
        <taxon>asterids</taxon>
        <taxon>lamiids</taxon>
        <taxon>Solanales</taxon>
        <taxon>Solanaceae</taxon>
        <taxon>Nicotianoideae</taxon>
        <taxon>Nicotianeae</taxon>
        <taxon>Nicotiana</taxon>
    </lineage>
</organism>
<dbReference type="InterPro" id="IPR046796">
    <property type="entry name" value="Transposase_32_dom"/>
</dbReference>
<protein>
    <recommendedName>
        <fullName evidence="3">Putative plant transposon protein domain-containing protein</fullName>
    </recommendedName>
</protein>